<proteinExistence type="predicted"/>
<protein>
    <submittedName>
        <fullName evidence="1">Uncharacterized protein</fullName>
    </submittedName>
</protein>
<comment type="caution">
    <text evidence="1">The sequence shown here is derived from an EMBL/GenBank/DDBJ whole genome shotgun (WGS) entry which is preliminary data.</text>
</comment>
<reference evidence="1 2" key="1">
    <citation type="journal article" date="2014" name="Genome Biol. Evol.">
        <title>The genome of the myxosporean Thelohanellus kitauei shows adaptations to nutrient acquisition within its fish host.</title>
        <authorList>
            <person name="Yang Y."/>
            <person name="Xiong J."/>
            <person name="Zhou Z."/>
            <person name="Huo F."/>
            <person name="Miao W."/>
            <person name="Ran C."/>
            <person name="Liu Y."/>
            <person name="Zhang J."/>
            <person name="Feng J."/>
            <person name="Wang M."/>
            <person name="Wang M."/>
            <person name="Wang L."/>
            <person name="Yao B."/>
        </authorList>
    </citation>
    <scope>NUCLEOTIDE SEQUENCE [LARGE SCALE GENOMIC DNA]</scope>
    <source>
        <strain evidence="1">Wuqing</strain>
    </source>
</reference>
<sequence>MRPCFTYATAKYGISPHIFTNSLPVYSKEPRLAPDKLRISNQSSKIWNRWVSLGGQKSHGHLQYIWCQKIATVEDRILDHFGCFHDFFGNRSCARIPPDTHGGRGHCDNGSHYYFRVVRIPKDVIRIKKCCTNCLKDDGFLITRHGIRTYSLRRYSHF</sequence>
<name>A0A0C2M782_THEKT</name>
<organism evidence="1 2">
    <name type="scientific">Thelohanellus kitauei</name>
    <name type="common">Myxosporean</name>
    <dbReference type="NCBI Taxonomy" id="669202"/>
    <lineage>
        <taxon>Eukaryota</taxon>
        <taxon>Metazoa</taxon>
        <taxon>Cnidaria</taxon>
        <taxon>Myxozoa</taxon>
        <taxon>Myxosporea</taxon>
        <taxon>Bivalvulida</taxon>
        <taxon>Platysporina</taxon>
        <taxon>Myxobolidae</taxon>
        <taxon>Thelohanellus</taxon>
    </lineage>
</organism>
<keyword evidence="2" id="KW-1185">Reference proteome</keyword>
<gene>
    <name evidence="1" type="ORF">RF11_05669</name>
</gene>
<dbReference type="Proteomes" id="UP000031668">
    <property type="component" value="Unassembled WGS sequence"/>
</dbReference>
<dbReference type="EMBL" id="JWZT01005749">
    <property type="protein sequence ID" value="KII60239.1"/>
    <property type="molecule type" value="Genomic_DNA"/>
</dbReference>
<evidence type="ECO:0000313" key="1">
    <source>
        <dbReference type="EMBL" id="KII60239.1"/>
    </source>
</evidence>
<accession>A0A0C2M782</accession>
<evidence type="ECO:0000313" key="2">
    <source>
        <dbReference type="Proteomes" id="UP000031668"/>
    </source>
</evidence>
<dbReference type="AlphaFoldDB" id="A0A0C2M782"/>